<dbReference type="PANTHER" id="PTHR30332:SF24">
    <property type="entry name" value="SECRETIN GSPD-RELATED"/>
    <property type="match status" value="1"/>
</dbReference>
<feature type="non-terminal residue" evidence="4">
    <location>
        <position position="1"/>
    </location>
</feature>
<dbReference type="AlphaFoldDB" id="X1GBR5"/>
<dbReference type="PANTHER" id="PTHR30332">
    <property type="entry name" value="PROBABLE GENERAL SECRETION PATHWAY PROTEIN D"/>
    <property type="match status" value="1"/>
</dbReference>
<evidence type="ECO:0000256" key="2">
    <source>
        <dbReference type="ARBA" id="ARBA00022729"/>
    </source>
</evidence>
<organism evidence="4">
    <name type="scientific">marine sediment metagenome</name>
    <dbReference type="NCBI Taxonomy" id="412755"/>
    <lineage>
        <taxon>unclassified sequences</taxon>
        <taxon>metagenomes</taxon>
        <taxon>ecological metagenomes</taxon>
    </lineage>
</organism>
<keyword evidence="3" id="KW-0472">Membrane</keyword>
<name>X1GBR5_9ZZZZ</name>
<dbReference type="GO" id="GO:0016020">
    <property type="term" value="C:membrane"/>
    <property type="evidence" value="ECO:0007669"/>
    <property type="project" value="UniProtKB-SubCell"/>
</dbReference>
<protein>
    <recommendedName>
        <fullName evidence="5">NolW-like domain-containing protein</fullName>
    </recommendedName>
</protein>
<evidence type="ECO:0008006" key="5">
    <source>
        <dbReference type="Google" id="ProtNLM"/>
    </source>
</evidence>
<dbReference type="EMBL" id="BARU01020982">
    <property type="protein sequence ID" value="GAH55351.1"/>
    <property type="molecule type" value="Genomic_DNA"/>
</dbReference>
<sequence>LLSSRGSIKIDKKTNSLVVEDGAYQVFKIEKAISSVEMSNQIPQKKVFPLKYVKEAEFISLLEKFLSPQGSIRVEEESLVVVDNNWVIQQITGEIKKLDNFETQKKTELYSLKYVRAKDLFQSEEFKKASSLLLSDKATIEVNPEKNAFIITALGWKFPQIKEMVASFDTYQPKKMVYQLKYALASSLARRLQSLLSDKGSIEAILEKNSLSVMDSQYHLELIGERLAVLDDFEKQKTRNLVHLKYASLPQIMEIVERMKSPQARILSIDEVSNSLTLEENSYS</sequence>
<evidence type="ECO:0000256" key="3">
    <source>
        <dbReference type="ARBA" id="ARBA00023136"/>
    </source>
</evidence>
<evidence type="ECO:0000313" key="4">
    <source>
        <dbReference type="EMBL" id="GAH55351.1"/>
    </source>
</evidence>
<dbReference type="InterPro" id="IPR038591">
    <property type="entry name" value="NolW-like_sf"/>
</dbReference>
<proteinExistence type="predicted"/>
<dbReference type="Gene3D" id="3.30.1370.120">
    <property type="match status" value="3"/>
</dbReference>
<reference evidence="4" key="1">
    <citation type="journal article" date="2014" name="Front. Microbiol.">
        <title>High frequency of phylogenetically diverse reductive dehalogenase-homologous genes in deep subseafloor sedimentary metagenomes.</title>
        <authorList>
            <person name="Kawai M."/>
            <person name="Futagami T."/>
            <person name="Toyoda A."/>
            <person name="Takaki Y."/>
            <person name="Nishi S."/>
            <person name="Hori S."/>
            <person name="Arai W."/>
            <person name="Tsubouchi T."/>
            <person name="Morono Y."/>
            <person name="Uchiyama I."/>
            <person name="Ito T."/>
            <person name="Fujiyama A."/>
            <person name="Inagaki F."/>
            <person name="Takami H."/>
        </authorList>
    </citation>
    <scope>NUCLEOTIDE SEQUENCE</scope>
    <source>
        <strain evidence="4">Expedition CK06-06</strain>
    </source>
</reference>
<comment type="caution">
    <text evidence="4">The sequence shown here is derived from an EMBL/GenBank/DDBJ whole genome shotgun (WGS) entry which is preliminary data.</text>
</comment>
<dbReference type="GO" id="GO:0015627">
    <property type="term" value="C:type II protein secretion system complex"/>
    <property type="evidence" value="ECO:0007669"/>
    <property type="project" value="TreeGrafter"/>
</dbReference>
<keyword evidence="2" id="KW-0732">Signal</keyword>
<evidence type="ECO:0000256" key="1">
    <source>
        <dbReference type="ARBA" id="ARBA00004370"/>
    </source>
</evidence>
<accession>X1GBR5</accession>
<dbReference type="InterPro" id="IPR050810">
    <property type="entry name" value="Bact_Secretion_Sys_Channel"/>
</dbReference>
<dbReference type="GO" id="GO:0009306">
    <property type="term" value="P:protein secretion"/>
    <property type="evidence" value="ECO:0007669"/>
    <property type="project" value="TreeGrafter"/>
</dbReference>
<feature type="non-terminal residue" evidence="4">
    <location>
        <position position="284"/>
    </location>
</feature>
<comment type="subcellular location">
    <subcellularLocation>
        <location evidence="1">Membrane</location>
    </subcellularLocation>
</comment>
<gene>
    <name evidence="4" type="ORF">S03H2_34391</name>
</gene>